<keyword evidence="9" id="KW-1185">Reference proteome</keyword>
<dbReference type="PANTHER" id="PTHR20899:SF1">
    <property type="entry name" value="PIERCER OF MICROTUBULE WALL 1 PROTEIN"/>
    <property type="match status" value="1"/>
</dbReference>
<evidence type="ECO:0000256" key="2">
    <source>
        <dbReference type="ARBA" id="ARBA00022490"/>
    </source>
</evidence>
<dbReference type="EMBL" id="JACASF010000014">
    <property type="protein sequence ID" value="KAF6432955.1"/>
    <property type="molecule type" value="Genomic_DNA"/>
</dbReference>
<evidence type="ECO:0000256" key="5">
    <source>
        <dbReference type="ARBA" id="ARBA00038014"/>
    </source>
</evidence>
<dbReference type="OrthoDB" id="546383at2759"/>
<dbReference type="InterPro" id="IPR026507">
    <property type="entry name" value="PIRC1/2"/>
</dbReference>
<proteinExistence type="inferred from homology"/>
<feature type="compositionally biased region" description="Pro residues" evidence="7">
    <location>
        <begin position="12"/>
        <end position="30"/>
    </location>
</feature>
<reference evidence="8 9" key="1">
    <citation type="journal article" date="2020" name="Nature">
        <title>Six reference-quality genomes reveal evolution of bat adaptations.</title>
        <authorList>
            <person name="Jebb D."/>
            <person name="Huang Z."/>
            <person name="Pippel M."/>
            <person name="Hughes G.M."/>
            <person name="Lavrichenko K."/>
            <person name="Devanna P."/>
            <person name="Winkler S."/>
            <person name="Jermiin L.S."/>
            <person name="Skirmuntt E.C."/>
            <person name="Katzourakis A."/>
            <person name="Burkitt-Gray L."/>
            <person name="Ray D.A."/>
            <person name="Sullivan K.A.M."/>
            <person name="Roscito J.G."/>
            <person name="Kirilenko B.M."/>
            <person name="Davalos L.M."/>
            <person name="Corthals A.P."/>
            <person name="Power M.L."/>
            <person name="Jones G."/>
            <person name="Ransome R.D."/>
            <person name="Dechmann D.K.N."/>
            <person name="Locatelli A.G."/>
            <person name="Puechmaille S.J."/>
            <person name="Fedrigo O."/>
            <person name="Jarvis E.D."/>
            <person name="Hiller M."/>
            <person name="Vernes S.C."/>
            <person name="Myers E.W."/>
            <person name="Teeling E.C."/>
        </authorList>
    </citation>
    <scope>NUCLEOTIDE SEQUENCE [LARGE SCALE GENOMIC DNA]</scope>
    <source>
        <strain evidence="8">MMolMol1</strain>
        <tissue evidence="8">Muscle</tissue>
    </source>
</reference>
<organism evidence="8 9">
    <name type="scientific">Molossus molossus</name>
    <name type="common">Pallas' mastiff bat</name>
    <name type="synonym">Vespertilio molossus</name>
    <dbReference type="NCBI Taxonomy" id="27622"/>
    <lineage>
        <taxon>Eukaryota</taxon>
        <taxon>Metazoa</taxon>
        <taxon>Chordata</taxon>
        <taxon>Craniata</taxon>
        <taxon>Vertebrata</taxon>
        <taxon>Euteleostomi</taxon>
        <taxon>Mammalia</taxon>
        <taxon>Eutheria</taxon>
        <taxon>Laurasiatheria</taxon>
        <taxon>Chiroptera</taxon>
        <taxon>Yangochiroptera</taxon>
        <taxon>Molossidae</taxon>
        <taxon>Molossus</taxon>
    </lineage>
</organism>
<evidence type="ECO:0000256" key="3">
    <source>
        <dbReference type="ARBA" id="ARBA00023212"/>
    </source>
</evidence>
<dbReference type="FunCoup" id="A0A7J8ECD6">
    <property type="interactions" value="54"/>
</dbReference>
<feature type="region of interest" description="Disordered" evidence="7">
    <location>
        <begin position="1"/>
        <end position="35"/>
    </location>
</feature>
<dbReference type="Pfam" id="PF14892">
    <property type="entry name" value="PIRC1_2"/>
    <property type="match status" value="1"/>
</dbReference>
<comment type="subcellular location">
    <subcellularLocation>
        <location evidence="1">Cytoplasm</location>
        <location evidence="1">Cytoskeleton</location>
        <location evidence="1">Cilium axoneme</location>
    </subcellularLocation>
</comment>
<dbReference type="GO" id="GO:0035082">
    <property type="term" value="P:axoneme assembly"/>
    <property type="evidence" value="ECO:0007669"/>
    <property type="project" value="InterPro"/>
</dbReference>
<accession>A0A7J8ECD6</accession>
<dbReference type="AlphaFoldDB" id="A0A7J8ECD6"/>
<gene>
    <name evidence="8" type="ORF">HJG59_001947</name>
</gene>
<comment type="subunit">
    <text evidence="6">Microtubule inner protein component of sperm flagellar doublet microtubules. Interacts with CFAP53, ODAD1 and ODAD3; the interactions link the outer dynein arms docking complex (ODA-DC) to the internal microtubule inner proteins (MIP) in cilium axoneme.</text>
</comment>
<evidence type="ECO:0000313" key="9">
    <source>
        <dbReference type="Proteomes" id="UP000550707"/>
    </source>
</evidence>
<evidence type="ECO:0000256" key="4">
    <source>
        <dbReference type="ARBA" id="ARBA00023273"/>
    </source>
</evidence>
<comment type="caution">
    <text evidence="8">The sequence shown here is derived from an EMBL/GenBank/DDBJ whole genome shotgun (WGS) entry which is preliminary data.</text>
</comment>
<evidence type="ECO:0000256" key="6">
    <source>
        <dbReference type="ARBA" id="ARBA00046397"/>
    </source>
</evidence>
<keyword evidence="2" id="KW-0963">Cytoplasm</keyword>
<feature type="compositionally biased region" description="Basic and acidic residues" evidence="7">
    <location>
        <begin position="1"/>
        <end position="10"/>
    </location>
</feature>
<keyword evidence="3" id="KW-0206">Cytoskeleton</keyword>
<evidence type="ECO:0000256" key="7">
    <source>
        <dbReference type="SAM" id="MobiDB-lite"/>
    </source>
</evidence>
<dbReference type="Proteomes" id="UP000550707">
    <property type="component" value="Unassembled WGS sequence"/>
</dbReference>
<protein>
    <submittedName>
        <fullName evidence="8">Uncharacterized protein</fullName>
    </submittedName>
</protein>
<evidence type="ECO:0000256" key="1">
    <source>
        <dbReference type="ARBA" id="ARBA00004430"/>
    </source>
</evidence>
<name>A0A7J8ECD6_MOLMO</name>
<comment type="similarity">
    <text evidence="5">Belongs to the PIERCE1 family.</text>
</comment>
<sequence length="149" mass="17045">MSEENPRECAEPPVPPEPPEPAEPTVPPVQAPLEKTSDYYRVHEDLPVRFNNPAWFRGYRTKEPTSVYRTSNQVYGSRAPTVHEMPKAFYAKSNTFSRQLAATGMFQNNSFNVFMEKSIVTGADNHITSYDRLNFHRSYNVSRPSICND</sequence>
<dbReference type="GO" id="GO:0005879">
    <property type="term" value="C:axonemal microtubule"/>
    <property type="evidence" value="ECO:0007669"/>
    <property type="project" value="InterPro"/>
</dbReference>
<dbReference type="InParanoid" id="A0A7J8ECD6"/>
<keyword evidence="4" id="KW-0966">Cell projection</keyword>
<evidence type="ECO:0000313" key="8">
    <source>
        <dbReference type="EMBL" id="KAF6432955.1"/>
    </source>
</evidence>
<dbReference type="PANTHER" id="PTHR20899">
    <property type="entry name" value="PIERCE HOMOLOG"/>
    <property type="match status" value="1"/>
</dbReference>